<dbReference type="InterPro" id="IPR050445">
    <property type="entry name" value="Bact_polysacc_biosynth/exp"/>
</dbReference>
<evidence type="ECO:0000313" key="4">
    <source>
        <dbReference type="Proteomes" id="UP000626220"/>
    </source>
</evidence>
<keyword evidence="2" id="KW-0472">Membrane</keyword>
<protein>
    <submittedName>
        <fullName evidence="3">LPS biosynthesis protein</fullName>
    </submittedName>
</protein>
<evidence type="ECO:0000313" key="3">
    <source>
        <dbReference type="EMBL" id="GHF36701.1"/>
    </source>
</evidence>
<evidence type="ECO:0000256" key="1">
    <source>
        <dbReference type="SAM" id="Coils"/>
    </source>
</evidence>
<evidence type="ECO:0000256" key="2">
    <source>
        <dbReference type="SAM" id="Phobius"/>
    </source>
</evidence>
<keyword evidence="2" id="KW-0812">Transmembrane</keyword>
<dbReference type="AlphaFoldDB" id="A0A8J3M7Q8"/>
<dbReference type="PANTHER" id="PTHR32309:SF31">
    <property type="entry name" value="CAPSULAR EXOPOLYSACCHARIDE FAMILY"/>
    <property type="match status" value="1"/>
</dbReference>
<dbReference type="EMBL" id="BNCJ01000001">
    <property type="protein sequence ID" value="GHF36701.1"/>
    <property type="molecule type" value="Genomic_DNA"/>
</dbReference>
<keyword evidence="1" id="KW-0175">Coiled coil</keyword>
<organism evidence="3 4">
    <name type="scientific">Seohaeicola zhoushanensis</name>
    <dbReference type="NCBI Taxonomy" id="1569283"/>
    <lineage>
        <taxon>Bacteria</taxon>
        <taxon>Pseudomonadati</taxon>
        <taxon>Pseudomonadota</taxon>
        <taxon>Alphaproteobacteria</taxon>
        <taxon>Rhodobacterales</taxon>
        <taxon>Roseobacteraceae</taxon>
        <taxon>Seohaeicola</taxon>
    </lineage>
</organism>
<feature type="transmembrane region" description="Helical" evidence="2">
    <location>
        <begin position="471"/>
        <end position="491"/>
    </location>
</feature>
<proteinExistence type="predicted"/>
<sequence>MADLRFYLSLFIRRLPYFLLIAATISAISIIVAVSLPPAYESRTRIIVEASQIPNQLAPSMVQMGGNERLQIIEQRLLTRPNLLDIARRLNVLDNQSKLSPDEIVNAMQARTRIKRTAGRDAATLMEISFEARTPQLAAAVLNEYLSLIQQSDIDLRKVRAGQTLDFFQTEVTRLSKELQEQGARILAFKNSNIDSLPDSLEFRQDQRAAMQDRLEETEREIFRLRSQRQQLLTIFKEGAAAGTAAIPKTEAETQLAAAKSELSSALLLYSESNPKVRLLQSRVAQLQGTVDAEKASLEATDGGAETSNPALNLQLAEIDTRVATLDSQLEGLTTRIEALTKTIDATPANAIQLEELQRVYANLESQNNEAVQRLAQATTGERIEILSRGERISVIEQPAVPSIPTKPNRIKIAGAGTFLGIGLGLGLVFLLEFLNRAPRRPEDIIKKLEVWPMAAIPYTRTRREMVLQRSVKLAIILLILVGGPITVWAIHQFYLPLDLLADKVMNKLGVRM</sequence>
<keyword evidence="4" id="KW-1185">Reference proteome</keyword>
<comment type="caution">
    <text evidence="3">The sequence shown here is derived from an EMBL/GenBank/DDBJ whole genome shotgun (WGS) entry which is preliminary data.</text>
</comment>
<dbReference type="Proteomes" id="UP000626220">
    <property type="component" value="Unassembled WGS sequence"/>
</dbReference>
<dbReference type="RefSeq" id="WP_189678519.1">
    <property type="nucleotide sequence ID" value="NZ_BNCJ01000001.1"/>
</dbReference>
<dbReference type="PANTHER" id="PTHR32309">
    <property type="entry name" value="TYROSINE-PROTEIN KINASE"/>
    <property type="match status" value="1"/>
</dbReference>
<feature type="coiled-coil region" evidence="1">
    <location>
        <begin position="201"/>
        <end position="235"/>
    </location>
</feature>
<reference evidence="3" key="1">
    <citation type="journal article" date="2014" name="Int. J. Syst. Evol. Microbiol.">
        <title>Complete genome sequence of Corynebacterium casei LMG S-19264T (=DSM 44701T), isolated from a smear-ripened cheese.</title>
        <authorList>
            <consortium name="US DOE Joint Genome Institute (JGI-PGF)"/>
            <person name="Walter F."/>
            <person name="Albersmeier A."/>
            <person name="Kalinowski J."/>
            <person name="Ruckert C."/>
        </authorList>
    </citation>
    <scope>NUCLEOTIDE SEQUENCE</scope>
    <source>
        <strain evidence="3">KCTC 42650</strain>
    </source>
</reference>
<feature type="transmembrane region" description="Helical" evidence="2">
    <location>
        <begin position="413"/>
        <end position="432"/>
    </location>
</feature>
<name>A0A8J3M7Q8_9RHOB</name>
<keyword evidence="2" id="KW-1133">Transmembrane helix</keyword>
<feature type="transmembrane region" description="Helical" evidence="2">
    <location>
        <begin position="15"/>
        <end position="36"/>
    </location>
</feature>
<accession>A0A8J3M7Q8</accession>
<feature type="coiled-coil region" evidence="1">
    <location>
        <begin position="323"/>
        <end position="381"/>
    </location>
</feature>
<reference evidence="3" key="2">
    <citation type="submission" date="2020-09" db="EMBL/GenBank/DDBJ databases">
        <authorList>
            <person name="Sun Q."/>
            <person name="Kim S."/>
        </authorList>
    </citation>
    <scope>NUCLEOTIDE SEQUENCE</scope>
    <source>
        <strain evidence="3">KCTC 42650</strain>
    </source>
</reference>
<gene>
    <name evidence="3" type="ORF">GCM10017056_05700</name>
</gene>